<proteinExistence type="predicted"/>
<dbReference type="EMBL" id="VSRR010002415">
    <property type="protein sequence ID" value="MPC31337.1"/>
    <property type="molecule type" value="Genomic_DNA"/>
</dbReference>
<organism evidence="3 4">
    <name type="scientific">Portunus trituberculatus</name>
    <name type="common">Swimming crab</name>
    <name type="synonym">Neptunus trituberculatus</name>
    <dbReference type="NCBI Taxonomy" id="210409"/>
    <lineage>
        <taxon>Eukaryota</taxon>
        <taxon>Metazoa</taxon>
        <taxon>Ecdysozoa</taxon>
        <taxon>Arthropoda</taxon>
        <taxon>Crustacea</taxon>
        <taxon>Multicrustacea</taxon>
        <taxon>Malacostraca</taxon>
        <taxon>Eumalacostraca</taxon>
        <taxon>Eucarida</taxon>
        <taxon>Decapoda</taxon>
        <taxon>Pleocyemata</taxon>
        <taxon>Brachyura</taxon>
        <taxon>Eubrachyura</taxon>
        <taxon>Portunoidea</taxon>
        <taxon>Portunidae</taxon>
        <taxon>Portuninae</taxon>
        <taxon>Portunus</taxon>
    </lineage>
</organism>
<dbReference type="OrthoDB" id="6367911at2759"/>
<evidence type="ECO:0000256" key="2">
    <source>
        <dbReference type="SAM" id="Phobius"/>
    </source>
</evidence>
<feature type="region of interest" description="Disordered" evidence="1">
    <location>
        <begin position="1"/>
        <end position="83"/>
    </location>
</feature>
<feature type="compositionally biased region" description="Basic and acidic residues" evidence="1">
    <location>
        <begin position="276"/>
        <end position="313"/>
    </location>
</feature>
<dbReference type="PANTHER" id="PTHR14796">
    <property type="entry name" value="NEURENSIN 1-RELATED"/>
    <property type="match status" value="1"/>
</dbReference>
<evidence type="ECO:0000313" key="4">
    <source>
        <dbReference type="Proteomes" id="UP000324222"/>
    </source>
</evidence>
<keyword evidence="2" id="KW-0812">Transmembrane</keyword>
<name>A0A5B7EDC8_PORTR</name>
<accession>A0A5B7EDC8</accession>
<feature type="compositionally biased region" description="Polar residues" evidence="1">
    <location>
        <begin position="260"/>
        <end position="274"/>
    </location>
</feature>
<feature type="compositionally biased region" description="Basic and acidic residues" evidence="1">
    <location>
        <begin position="58"/>
        <end position="83"/>
    </location>
</feature>
<feature type="compositionally biased region" description="Gly residues" evidence="1">
    <location>
        <begin position="26"/>
        <end position="39"/>
    </location>
</feature>
<feature type="compositionally biased region" description="Acidic residues" evidence="1">
    <location>
        <begin position="1"/>
        <end position="10"/>
    </location>
</feature>
<evidence type="ECO:0000313" key="3">
    <source>
        <dbReference type="EMBL" id="MPC31337.1"/>
    </source>
</evidence>
<reference evidence="3 4" key="1">
    <citation type="submission" date="2019-05" db="EMBL/GenBank/DDBJ databases">
        <title>Another draft genome of Portunus trituberculatus and its Hox gene families provides insights of decapod evolution.</title>
        <authorList>
            <person name="Jeong J.-H."/>
            <person name="Song I."/>
            <person name="Kim S."/>
            <person name="Choi T."/>
            <person name="Kim D."/>
            <person name="Ryu S."/>
            <person name="Kim W."/>
        </authorList>
    </citation>
    <scope>NUCLEOTIDE SEQUENCE [LARGE SCALE GENOMIC DNA]</scope>
    <source>
        <tissue evidence="3">Muscle</tissue>
    </source>
</reference>
<feature type="transmembrane region" description="Helical" evidence="2">
    <location>
        <begin position="139"/>
        <end position="165"/>
    </location>
</feature>
<dbReference type="Proteomes" id="UP000324222">
    <property type="component" value="Unassembled WGS sequence"/>
</dbReference>
<dbReference type="GO" id="GO:0007399">
    <property type="term" value="P:nervous system development"/>
    <property type="evidence" value="ECO:0007669"/>
    <property type="project" value="TreeGrafter"/>
</dbReference>
<dbReference type="Pfam" id="PF14927">
    <property type="entry name" value="Neurensin"/>
    <property type="match status" value="1"/>
</dbReference>
<dbReference type="PANTHER" id="PTHR14796:SF3">
    <property type="entry name" value="NEURENSIN 1-LIKE-RELATED"/>
    <property type="match status" value="1"/>
</dbReference>
<evidence type="ECO:0000256" key="1">
    <source>
        <dbReference type="SAM" id="MobiDB-lite"/>
    </source>
</evidence>
<dbReference type="GO" id="GO:0043025">
    <property type="term" value="C:neuronal cell body"/>
    <property type="evidence" value="ECO:0007669"/>
    <property type="project" value="TreeGrafter"/>
</dbReference>
<keyword evidence="2" id="KW-1133">Transmembrane helix</keyword>
<protein>
    <submittedName>
        <fullName evidence="3">Neurensin-1</fullName>
    </submittedName>
</protein>
<comment type="caution">
    <text evidence="3">The sequence shown here is derived from an EMBL/GenBank/DDBJ whole genome shotgun (WGS) entry which is preliminary data.</text>
</comment>
<feature type="transmembrane region" description="Helical" evidence="2">
    <location>
        <begin position="193"/>
        <end position="214"/>
    </location>
</feature>
<keyword evidence="4" id="KW-1185">Reference proteome</keyword>
<dbReference type="GO" id="GO:0030133">
    <property type="term" value="C:transport vesicle"/>
    <property type="evidence" value="ECO:0007669"/>
    <property type="project" value="InterPro"/>
</dbReference>
<dbReference type="AlphaFoldDB" id="A0A5B7EDC8"/>
<feature type="region of interest" description="Disordered" evidence="1">
    <location>
        <begin position="260"/>
        <end position="321"/>
    </location>
</feature>
<keyword evidence="2" id="KW-0472">Membrane</keyword>
<dbReference type="GO" id="GO:0043005">
    <property type="term" value="C:neuron projection"/>
    <property type="evidence" value="ECO:0007669"/>
    <property type="project" value="TreeGrafter"/>
</dbReference>
<dbReference type="InterPro" id="IPR024883">
    <property type="entry name" value="Neurensin"/>
</dbReference>
<gene>
    <name evidence="3" type="primary">Nrsn1</name>
    <name evidence="3" type="ORF">E2C01_024623</name>
</gene>
<sequence length="321" mass="34594">MEDSETEAAETDPLVKQGGDNRLQDSGGGGQRRWAGGGRKAGRHHPDGRPRLSLVPETCEKSTEEEADQHKDGYEEGTGCKKAAESPTPLCPFFGVKNYLHHFYEKQDISNPALYEDAPMGMEQVFLVKQGDSGCSSSVFRLSLVLGGLLLLLGVVAFVVAAIAARRTVVVGEHGGVSIVDHLASSHNAQVDALLLVGLVAVTLGSTVVAASLISRTFCTRQEETFYPFRMGQFVQEPPISPTDKKVPVTERLTQVQPTWSVPSYTNTCPTFSPNPERRGRDDEGRVLAEGGTGDRQREGLAETKQTDIRGVNDKSGLGDA</sequence>